<evidence type="ECO:0008006" key="2">
    <source>
        <dbReference type="Google" id="ProtNLM"/>
    </source>
</evidence>
<comment type="caution">
    <text evidence="1">The sequence shown here is derived from an EMBL/GenBank/DDBJ whole genome shotgun (WGS) entry which is preliminary data.</text>
</comment>
<organism evidence="1">
    <name type="scientific">mine drainage metagenome</name>
    <dbReference type="NCBI Taxonomy" id="410659"/>
    <lineage>
        <taxon>unclassified sequences</taxon>
        <taxon>metagenomes</taxon>
        <taxon>ecological metagenomes</taxon>
    </lineage>
</organism>
<reference evidence="1" key="1">
    <citation type="submission" date="2009-10" db="EMBL/GenBank/DDBJ databases">
        <title>Diversity of trophic interactions inside an arsenic-rich microbial ecosystem.</title>
        <authorList>
            <person name="Bertin P.N."/>
            <person name="Heinrich-Salmeron A."/>
            <person name="Pelletier E."/>
            <person name="Goulhen-Chollet F."/>
            <person name="Arsene-Ploetze F."/>
            <person name="Gallien S."/>
            <person name="Calteau A."/>
            <person name="Vallenet D."/>
            <person name="Casiot C."/>
            <person name="Chane-Woon-Ming B."/>
            <person name="Giloteaux L."/>
            <person name="Barakat M."/>
            <person name="Bonnefoy V."/>
            <person name="Bruneel O."/>
            <person name="Chandler M."/>
            <person name="Cleiss J."/>
            <person name="Duran R."/>
            <person name="Elbaz-Poulichet F."/>
            <person name="Fonknechten N."/>
            <person name="Lauga B."/>
            <person name="Mornico D."/>
            <person name="Ortet P."/>
            <person name="Schaeffer C."/>
            <person name="Siguier P."/>
            <person name="Alexander Thil Smith A."/>
            <person name="Van Dorsselaer A."/>
            <person name="Weissenbach J."/>
            <person name="Medigue C."/>
            <person name="Le Paslier D."/>
        </authorList>
    </citation>
    <scope>NUCLEOTIDE SEQUENCE</scope>
</reference>
<proteinExistence type="predicted"/>
<dbReference type="NCBIfam" id="NF033450">
    <property type="entry name" value="BREX_PglZ_1_B"/>
    <property type="match status" value="1"/>
</dbReference>
<dbReference type="SUPFAM" id="SSF53649">
    <property type="entry name" value="Alkaline phosphatase-like"/>
    <property type="match status" value="1"/>
</dbReference>
<dbReference type="InterPro" id="IPR017850">
    <property type="entry name" value="Alkaline_phosphatase_core_sf"/>
</dbReference>
<dbReference type="EMBL" id="CABR01000121">
    <property type="protein sequence ID" value="CBI11042.1"/>
    <property type="molecule type" value="Genomic_DNA"/>
</dbReference>
<name>E6QUW9_9ZZZZ</name>
<evidence type="ECO:0000313" key="1">
    <source>
        <dbReference type="EMBL" id="CBI11042.1"/>
    </source>
</evidence>
<protein>
    <recommendedName>
        <fullName evidence="2">PglZ domain protein</fullName>
    </recommendedName>
</protein>
<dbReference type="AlphaFoldDB" id="E6QUW9"/>
<accession>E6QUW9</accession>
<sequence length="776" mass="85124">MTTLLQSVHDALVQTATINRGVQVPPAAILWTDADGQWAQVVARLRHSGSTVWTLGSYDPAHRQGPAIWLKCAVAGVLDGTELNSSPVVIYLPGVSRTDLRAIDACPRELQPLAELQYRGVFWSQSNGKDWTVNAFMGSQNGGLGLEIAQDKATQEALMRVVQAEEFMELKLGELRDRSINAVWLDSLLAPNPSRDVLAWLNDPELVQGQWTEARWEIFLARCQKEYRFDPIADGVLVAAERLARAQGVWTAVWELYRDAYSIFPQILNVMLRLQAPPRGLFNEWASQAGYPQVNDEAENALRDQLLACGIMSPDQVRLELIRLDEEHVCRRTWPWAGMDRSALTFALQHLVMLAGATVQIPSGDLDALVQAYETNGWQVDHCALQALAVVHSKTDTDAVSAVLHSLYLPWLEAVAVRFQEAVKLAGGLGTRHNESACEVSSTGLCTIFVDGLRYDVARMLKDRLSALGEVRLESKWTCLPSVTASGKAWCSPVARLITGGIGDQDFSPHIAADGKVLSSQTFHKLLASDGIQYLDKQETGDPSGCAWVECGDLDHYGHEHGIRLARDMDTQLSQIVERIEALQEAGWRHLRIVTDHGWLLLPGGLPKSSLPKHQVETRWGRCAILKDSAHGTPLTFGWSWCSEVQIAFAPGVSNFIAGTEYAHGGLSLQECLVPVLHVEVTGGIEPGILVSMDQVRWMGLRCMVEVSPPILGLHVDIRTRTADPLTSLIAKIKNLENGKANLAILDDSHIGLAAVVVVLDDQGNLIQKTVTTVGG</sequence>
<gene>
    <name evidence="1" type="ORF">CARN7_1852</name>
</gene>